<reference evidence="1" key="1">
    <citation type="journal article" date="2021" name="Environ. Microbiol.">
        <title>Gene family expansions and transcriptome signatures uncover fungal adaptations to wood decay.</title>
        <authorList>
            <person name="Hage H."/>
            <person name="Miyauchi S."/>
            <person name="Viragh M."/>
            <person name="Drula E."/>
            <person name="Min B."/>
            <person name="Chaduli D."/>
            <person name="Navarro D."/>
            <person name="Favel A."/>
            <person name="Norest M."/>
            <person name="Lesage-Meessen L."/>
            <person name="Balint B."/>
            <person name="Merenyi Z."/>
            <person name="de Eugenio L."/>
            <person name="Morin E."/>
            <person name="Martinez A.T."/>
            <person name="Baldrian P."/>
            <person name="Stursova M."/>
            <person name="Martinez M.J."/>
            <person name="Novotny C."/>
            <person name="Magnuson J.K."/>
            <person name="Spatafora J.W."/>
            <person name="Maurice S."/>
            <person name="Pangilinan J."/>
            <person name="Andreopoulos W."/>
            <person name="LaButti K."/>
            <person name="Hundley H."/>
            <person name="Na H."/>
            <person name="Kuo A."/>
            <person name="Barry K."/>
            <person name="Lipzen A."/>
            <person name="Henrissat B."/>
            <person name="Riley R."/>
            <person name="Ahrendt S."/>
            <person name="Nagy L.G."/>
            <person name="Grigoriev I.V."/>
            <person name="Martin F."/>
            <person name="Rosso M.N."/>
        </authorList>
    </citation>
    <scope>NUCLEOTIDE SEQUENCE</scope>
    <source>
        <strain evidence="1">CBS 384.51</strain>
    </source>
</reference>
<comment type="caution">
    <text evidence="1">The sequence shown here is derived from an EMBL/GenBank/DDBJ whole genome shotgun (WGS) entry which is preliminary data.</text>
</comment>
<sequence length="166" mass="18762">MPAHTISQNREVPQIPYTSNRAFDPLPSIIFGENGSSGVNLGRALRNETNNLYYPDFEPALSVAAKKFTLRINWPGYLPWCGVLHAFDYYRRDAHPVTLVQLAHLVARKISLCLEDLGTEDNRSRATDPDWIVNNINFENLVLIRLEHVGKGSWQPVIAYRSSGTL</sequence>
<organism evidence="1 2">
    <name type="scientific">Irpex rosettiformis</name>
    <dbReference type="NCBI Taxonomy" id="378272"/>
    <lineage>
        <taxon>Eukaryota</taxon>
        <taxon>Fungi</taxon>
        <taxon>Dikarya</taxon>
        <taxon>Basidiomycota</taxon>
        <taxon>Agaricomycotina</taxon>
        <taxon>Agaricomycetes</taxon>
        <taxon>Polyporales</taxon>
        <taxon>Irpicaceae</taxon>
        <taxon>Irpex</taxon>
    </lineage>
</organism>
<proteinExistence type="predicted"/>
<evidence type="ECO:0000313" key="1">
    <source>
        <dbReference type="EMBL" id="KAI0093559.1"/>
    </source>
</evidence>
<accession>A0ACB8UGY9</accession>
<gene>
    <name evidence="1" type="ORF">BDY19DRAFT_1053047</name>
</gene>
<name>A0ACB8UGY9_9APHY</name>
<evidence type="ECO:0000313" key="2">
    <source>
        <dbReference type="Proteomes" id="UP001055072"/>
    </source>
</evidence>
<dbReference type="Proteomes" id="UP001055072">
    <property type="component" value="Unassembled WGS sequence"/>
</dbReference>
<keyword evidence="2" id="KW-1185">Reference proteome</keyword>
<dbReference type="EMBL" id="MU274901">
    <property type="protein sequence ID" value="KAI0093559.1"/>
    <property type="molecule type" value="Genomic_DNA"/>
</dbReference>
<protein>
    <submittedName>
        <fullName evidence="1">Uncharacterized protein</fullName>
    </submittedName>
</protein>